<dbReference type="EMBL" id="LAZR01003809">
    <property type="protein sequence ID" value="KKN14505.1"/>
    <property type="molecule type" value="Genomic_DNA"/>
</dbReference>
<dbReference type="InterPro" id="IPR047715">
    <property type="entry name" value="EboA_dom"/>
</dbReference>
<gene>
    <name evidence="1" type="ORF">LCGC14_0995480</name>
</gene>
<proteinExistence type="predicted"/>
<accession>A0A0F9N4K9</accession>
<reference evidence="1" key="1">
    <citation type="journal article" date="2015" name="Nature">
        <title>Complex archaea that bridge the gap between prokaryotes and eukaryotes.</title>
        <authorList>
            <person name="Spang A."/>
            <person name="Saw J.H."/>
            <person name="Jorgensen S.L."/>
            <person name="Zaremba-Niedzwiedzka K."/>
            <person name="Martijn J."/>
            <person name="Lind A.E."/>
            <person name="van Eijk R."/>
            <person name="Schleper C."/>
            <person name="Guy L."/>
            <person name="Ettema T.J."/>
        </authorList>
    </citation>
    <scope>NUCLEOTIDE SEQUENCE</scope>
</reference>
<sequence length="247" mass="27625">MSNTAKSLLRNWIVVQAPEQAAWINRSLDALAQGAPDRDLYIFLGYAPRKLGKADLELSGKDLADANMAQSGWSPKGWSIDGAARVLALLTATSNRPFSDRFKDLRRTSDVSEMIALYRGLPLYPSPETMEFEVGEGLRSNIRAVFEAIAHDNPFPRDNFDEHRWNHMVLKALFVGSNLAPILGLRDRANPELARILVDYAQERWAAGRPVTDELWISVRPFKDDPAIADQLTQAISKGQLNKEVLL</sequence>
<protein>
    <submittedName>
        <fullName evidence="1">Uncharacterized protein</fullName>
    </submittedName>
</protein>
<dbReference type="AlphaFoldDB" id="A0A0F9N4K9"/>
<evidence type="ECO:0000313" key="1">
    <source>
        <dbReference type="EMBL" id="KKN14505.1"/>
    </source>
</evidence>
<name>A0A0F9N4K9_9ZZZZ</name>
<dbReference type="NCBIfam" id="NF035938">
    <property type="entry name" value="EboA_domain"/>
    <property type="match status" value="1"/>
</dbReference>
<organism evidence="1">
    <name type="scientific">marine sediment metagenome</name>
    <dbReference type="NCBI Taxonomy" id="412755"/>
    <lineage>
        <taxon>unclassified sequences</taxon>
        <taxon>metagenomes</taxon>
        <taxon>ecological metagenomes</taxon>
    </lineage>
</organism>
<comment type="caution">
    <text evidence="1">The sequence shown here is derived from an EMBL/GenBank/DDBJ whole genome shotgun (WGS) entry which is preliminary data.</text>
</comment>